<dbReference type="Gene3D" id="3.30.460.10">
    <property type="entry name" value="Beta Polymerase, domain 2"/>
    <property type="match status" value="1"/>
</dbReference>
<dbReference type="STRING" id="237069.SAMN05216498_2037"/>
<gene>
    <name evidence="1" type="ORF">SAMN05216498_2037</name>
</gene>
<dbReference type="InterPro" id="IPR007530">
    <property type="entry name" value="Aminoglycoside_adenylylTfrase"/>
</dbReference>
<dbReference type="PIRSF" id="PIRSF000812">
    <property type="entry name" value="AAD"/>
    <property type="match status" value="1"/>
</dbReference>
<dbReference type="EMBL" id="FNIG01000004">
    <property type="protein sequence ID" value="SDN35850.1"/>
    <property type="molecule type" value="Genomic_DNA"/>
</dbReference>
<dbReference type="Proteomes" id="UP000199334">
    <property type="component" value="Unassembled WGS sequence"/>
</dbReference>
<dbReference type="Pfam" id="PF04439">
    <property type="entry name" value="Adenyl_transf"/>
    <property type="match status" value="1"/>
</dbReference>
<dbReference type="OrthoDB" id="9776406at2"/>
<name>A0A1H0AQU1_9BACI</name>
<sequence length="285" mass="33780">MRSEKEMMDLILGTAREDDRIRAVWMNGSRTNPNAKKDIFQDYDIVYAVTDVSSFTAGHSWVDRFGERIIMQMPDASAWPKDEPREAFAYLMQFEDGNRIDLTLVPSQNVSDIMEKQESLTKILLDKDDQLPKIDPPNDRDYHVKKPTEAEFLSCCNEYWWVSLYVAKGLWREEVLYAKGMLDGPVRAALIQMLDWKVGIEHDFKISMGKFSKELRHYLDKTTWQRLLETYPTVDIEQIWQTLYLMADLFHDVAKHNAEMLDYHYNEKEEQYVRNYLKRIRNNEI</sequence>
<dbReference type="RefSeq" id="WP_093856496.1">
    <property type="nucleotide sequence ID" value="NZ_BJVZ01000016.1"/>
</dbReference>
<dbReference type="Gene3D" id="1.20.120.330">
    <property type="entry name" value="Nucleotidyltransferases domain 2"/>
    <property type="match status" value="1"/>
</dbReference>
<keyword evidence="1" id="KW-0548">Nucleotidyltransferase</keyword>
<keyword evidence="1" id="KW-0808">Transferase</keyword>
<organism evidence="1 2">
    <name type="scientific">Tenuibacillus multivorans</name>
    <dbReference type="NCBI Taxonomy" id="237069"/>
    <lineage>
        <taxon>Bacteria</taxon>
        <taxon>Bacillati</taxon>
        <taxon>Bacillota</taxon>
        <taxon>Bacilli</taxon>
        <taxon>Bacillales</taxon>
        <taxon>Bacillaceae</taxon>
        <taxon>Tenuibacillus</taxon>
    </lineage>
</organism>
<dbReference type="AlphaFoldDB" id="A0A1H0AQU1"/>
<dbReference type="SUPFAM" id="SSF81631">
    <property type="entry name" value="PAP/OAS1 substrate-binding domain"/>
    <property type="match status" value="1"/>
</dbReference>
<evidence type="ECO:0000313" key="2">
    <source>
        <dbReference type="Proteomes" id="UP000199334"/>
    </source>
</evidence>
<dbReference type="GO" id="GO:0016779">
    <property type="term" value="F:nucleotidyltransferase activity"/>
    <property type="evidence" value="ECO:0007669"/>
    <property type="project" value="UniProtKB-KW"/>
</dbReference>
<reference evidence="1 2" key="1">
    <citation type="submission" date="2016-10" db="EMBL/GenBank/DDBJ databases">
        <authorList>
            <person name="de Groot N.N."/>
        </authorList>
    </citation>
    <scope>NUCLEOTIDE SEQUENCE [LARGE SCALE GENOMIC DNA]</scope>
    <source>
        <strain evidence="1 2">CGMCC 1.3442</strain>
    </source>
</reference>
<dbReference type="SUPFAM" id="SSF81301">
    <property type="entry name" value="Nucleotidyltransferase"/>
    <property type="match status" value="1"/>
</dbReference>
<evidence type="ECO:0000313" key="1">
    <source>
        <dbReference type="EMBL" id="SDN35850.1"/>
    </source>
</evidence>
<protein>
    <submittedName>
        <fullName evidence="1">Aminoglycoside 6-adenylyltransferase</fullName>
    </submittedName>
</protein>
<dbReference type="InterPro" id="IPR043519">
    <property type="entry name" value="NT_sf"/>
</dbReference>
<accession>A0A1H0AQU1</accession>
<keyword evidence="2" id="KW-1185">Reference proteome</keyword>
<proteinExistence type="predicted"/>